<proteinExistence type="predicted"/>
<name>A0ABR1DUH4_NECAM</name>
<dbReference type="EMBL" id="JAVFWL010000005">
    <property type="protein sequence ID" value="KAK6753571.1"/>
    <property type="molecule type" value="Genomic_DNA"/>
</dbReference>
<comment type="caution">
    <text evidence="1">The sequence shown here is derived from an EMBL/GenBank/DDBJ whole genome shotgun (WGS) entry which is preliminary data.</text>
</comment>
<sequence length="96" mass="10828">MMSSSTNSSLVQQRCVKCNSLWKQEMDGDLFWAIERRPGPPAVSSQYFYPPGQVWHKSVDPDVIKALVGTRAVSNHRLIVQSKSDLLPSALQRSRQ</sequence>
<reference evidence="1 2" key="1">
    <citation type="submission" date="2023-08" db="EMBL/GenBank/DDBJ databases">
        <title>A Necator americanus chromosomal reference genome.</title>
        <authorList>
            <person name="Ilik V."/>
            <person name="Petrzelkova K.J."/>
            <person name="Pardy F."/>
            <person name="Fuh T."/>
            <person name="Niatou-Singa F.S."/>
            <person name="Gouil Q."/>
            <person name="Baker L."/>
            <person name="Ritchie M.E."/>
            <person name="Jex A.R."/>
            <person name="Gazzola D."/>
            <person name="Li H."/>
            <person name="Toshio Fujiwara R."/>
            <person name="Zhan B."/>
            <person name="Aroian R.V."/>
            <person name="Pafco B."/>
            <person name="Schwarz E.M."/>
        </authorList>
    </citation>
    <scope>NUCLEOTIDE SEQUENCE [LARGE SCALE GENOMIC DNA]</scope>
    <source>
        <strain evidence="1 2">Aroian</strain>
        <tissue evidence="1">Whole animal</tissue>
    </source>
</reference>
<accession>A0ABR1DUH4</accession>
<organism evidence="1 2">
    <name type="scientific">Necator americanus</name>
    <name type="common">Human hookworm</name>
    <dbReference type="NCBI Taxonomy" id="51031"/>
    <lineage>
        <taxon>Eukaryota</taxon>
        <taxon>Metazoa</taxon>
        <taxon>Ecdysozoa</taxon>
        <taxon>Nematoda</taxon>
        <taxon>Chromadorea</taxon>
        <taxon>Rhabditida</taxon>
        <taxon>Rhabditina</taxon>
        <taxon>Rhabditomorpha</taxon>
        <taxon>Strongyloidea</taxon>
        <taxon>Ancylostomatidae</taxon>
        <taxon>Bunostominae</taxon>
        <taxon>Necator</taxon>
    </lineage>
</organism>
<keyword evidence="2" id="KW-1185">Reference proteome</keyword>
<protein>
    <submittedName>
        <fullName evidence="1">Uncharacterized protein</fullName>
    </submittedName>
</protein>
<dbReference type="Proteomes" id="UP001303046">
    <property type="component" value="Unassembled WGS sequence"/>
</dbReference>
<evidence type="ECO:0000313" key="1">
    <source>
        <dbReference type="EMBL" id="KAK6753571.1"/>
    </source>
</evidence>
<evidence type="ECO:0000313" key="2">
    <source>
        <dbReference type="Proteomes" id="UP001303046"/>
    </source>
</evidence>
<gene>
    <name evidence="1" type="primary">Necator_chrV.g17679</name>
    <name evidence="1" type="ORF">RB195_012889</name>
</gene>